<comment type="pathway">
    <text evidence="2">Glycolipid biosynthesis; glycosylphosphatidylinositol-anchor biosynthesis.</text>
</comment>
<evidence type="ECO:0000256" key="12">
    <source>
        <dbReference type="SAM" id="MobiDB-lite"/>
    </source>
</evidence>
<keyword evidence="9 13" id="KW-1133">Transmembrane helix</keyword>
<evidence type="ECO:0000256" key="4">
    <source>
        <dbReference type="ARBA" id="ARBA00022502"/>
    </source>
</evidence>
<dbReference type="InterPro" id="IPR007704">
    <property type="entry name" value="PIG-M"/>
</dbReference>
<gene>
    <name evidence="14" type="ORF">RD792_013190</name>
</gene>
<evidence type="ECO:0000256" key="9">
    <source>
        <dbReference type="ARBA" id="ARBA00022989"/>
    </source>
</evidence>
<feature type="region of interest" description="Disordered" evidence="12">
    <location>
        <begin position="402"/>
        <end position="425"/>
    </location>
</feature>
<keyword evidence="7 13" id="KW-0812">Transmembrane</keyword>
<dbReference type="PANTHER" id="PTHR12886">
    <property type="entry name" value="PIG-M MANNOSYLTRANSFERASE"/>
    <property type="match status" value="1"/>
</dbReference>
<evidence type="ECO:0000256" key="3">
    <source>
        <dbReference type="ARBA" id="ARBA00011071"/>
    </source>
</evidence>
<dbReference type="InterPro" id="IPR006912">
    <property type="entry name" value="Harbinger_derived_prot"/>
</dbReference>
<feature type="transmembrane region" description="Helical" evidence="13">
    <location>
        <begin position="687"/>
        <end position="709"/>
    </location>
</feature>
<evidence type="ECO:0000256" key="1">
    <source>
        <dbReference type="ARBA" id="ARBA00004477"/>
    </source>
</evidence>
<dbReference type="Proteomes" id="UP001291926">
    <property type="component" value="Unassembled WGS sequence"/>
</dbReference>
<sequence>MPVHGGSVPGRKFLNRNHQARHIQLMNDYFVERPLYSSETFRRRFRMKRPLFLRFSPILKVTIAMRSLAYAFSHDTNDENFRVAESTACEIVREFCQTILRLYQDQYLRAPTPTDLAILLNKSERRGFHGMTGSIDCMHWEWKNCPTAWQGSFSGRKKKPTIVLEAVASHDTWICHAFFGVPGALNDITVLGRSPLFDNLTAGKLPDVQYEVNNRKYFMPYYIADGIYPKWGDDAVKTSLLPISLSPKHLVLIRVSVCSACFRVFCAFGPFVWPLFGFCVFVRVLIVFSVMSELATLRTLRIHIRSSESKDMLLGRKCGRAGNLRPVPRGRESVRNPRTIPEQVFSRYQESFRKDVEQAFGILQARFAIVNQPGRGWHTQDLSNIMLTCIILHNMIMEDERDEYNDDNSDDNDTDINPVSTAINKPPRFSNRRRSTLFATYGATELSMAIEPAELLVGLFRVFLILYGEWQDAHMEVRYTDIDYVVFSDAASLMASGKSPYERSTYRYSPLLAFLLMPNSFLHQSWGKFIFSASDHLLQAAFWYGLVVHLRIYPIIYALPIILFLDPLYFKPGEKPVLLDWNAGTSKLSQQTHSRSIPDLLTSMITWRRIIFGLISGSTFFILTGLCFYLYGWDFLHESLLYHLTRTDPRHNFSVYFYHIYLHYEHELSVLQKLIAFLPQFTVQLVLIFRFAQDLPFCFFLQTLAFVAFNKVTKGGNGRVGMGPVCSKRVPHKWVTNGPGHNSSILCVVLLSTASSTSMEQYEA</sequence>
<evidence type="ECO:0000313" key="15">
    <source>
        <dbReference type="Proteomes" id="UP001291926"/>
    </source>
</evidence>
<reference evidence="14 15" key="1">
    <citation type="journal article" date="2023" name="bioRxiv">
        <title>Genome report: Whole genome sequence and annotation of Penstemon davidsonii.</title>
        <authorList>
            <person name="Ostevik K.L."/>
            <person name="Alabady M."/>
            <person name="Zhang M."/>
            <person name="Rausher M.D."/>
        </authorList>
    </citation>
    <scope>NUCLEOTIDE SEQUENCE [LARGE SCALE GENOMIC DNA]</scope>
    <source>
        <strain evidence="14">DNT005</strain>
        <tissue evidence="14">Whole leaf</tissue>
    </source>
</reference>
<comment type="similarity">
    <text evidence="3">Belongs to the PIGM family.</text>
</comment>
<feature type="transmembrane region" description="Helical" evidence="13">
    <location>
        <begin position="505"/>
        <end position="522"/>
    </location>
</feature>
<evidence type="ECO:0000256" key="13">
    <source>
        <dbReference type="SAM" id="Phobius"/>
    </source>
</evidence>
<proteinExistence type="inferred from homology"/>
<dbReference type="EMBL" id="JAYDYQ010002686">
    <property type="protein sequence ID" value="KAK4480133.1"/>
    <property type="molecule type" value="Genomic_DNA"/>
</dbReference>
<protein>
    <recommendedName>
        <fullName evidence="11">GPI mannosyltransferase I</fullName>
    </recommendedName>
</protein>
<comment type="subcellular location">
    <subcellularLocation>
        <location evidence="1">Endoplasmic reticulum membrane</location>
        <topology evidence="1">Multi-pass membrane protein</topology>
    </subcellularLocation>
</comment>
<evidence type="ECO:0000256" key="5">
    <source>
        <dbReference type="ARBA" id="ARBA00022676"/>
    </source>
</evidence>
<keyword evidence="10 13" id="KW-0472">Membrane</keyword>
<feature type="transmembrane region" description="Helical" evidence="13">
    <location>
        <begin position="542"/>
        <end position="565"/>
    </location>
</feature>
<dbReference type="Pfam" id="PF04827">
    <property type="entry name" value="Plant_tran"/>
    <property type="match status" value="2"/>
</dbReference>
<feature type="transmembrane region" description="Helical" evidence="13">
    <location>
        <begin position="610"/>
        <end position="631"/>
    </location>
</feature>
<accession>A0ABR0CU99</accession>
<evidence type="ECO:0000256" key="6">
    <source>
        <dbReference type="ARBA" id="ARBA00022679"/>
    </source>
</evidence>
<keyword evidence="6" id="KW-0808">Transferase</keyword>
<evidence type="ECO:0000256" key="8">
    <source>
        <dbReference type="ARBA" id="ARBA00022824"/>
    </source>
</evidence>
<feature type="transmembrane region" description="Helical" evidence="13">
    <location>
        <begin position="271"/>
        <end position="291"/>
    </location>
</feature>
<evidence type="ECO:0000256" key="7">
    <source>
        <dbReference type="ARBA" id="ARBA00022692"/>
    </source>
</evidence>
<feature type="compositionally biased region" description="Acidic residues" evidence="12">
    <location>
        <begin position="402"/>
        <end position="414"/>
    </location>
</feature>
<evidence type="ECO:0000256" key="2">
    <source>
        <dbReference type="ARBA" id="ARBA00004687"/>
    </source>
</evidence>
<keyword evidence="8" id="KW-0256">Endoplasmic reticulum</keyword>
<name>A0ABR0CU99_9LAMI</name>
<keyword evidence="15" id="KW-1185">Reference proteome</keyword>
<dbReference type="PANTHER" id="PTHR12886:SF0">
    <property type="entry name" value="GPI MANNOSYLTRANSFERASE 1"/>
    <property type="match status" value="1"/>
</dbReference>
<evidence type="ECO:0000313" key="14">
    <source>
        <dbReference type="EMBL" id="KAK4480133.1"/>
    </source>
</evidence>
<keyword evidence="5" id="KW-0328">Glycosyltransferase</keyword>
<evidence type="ECO:0000256" key="10">
    <source>
        <dbReference type="ARBA" id="ARBA00023136"/>
    </source>
</evidence>
<keyword evidence="4" id="KW-0337">GPI-anchor biosynthesis</keyword>
<evidence type="ECO:0000256" key="11">
    <source>
        <dbReference type="ARBA" id="ARBA00032997"/>
    </source>
</evidence>
<organism evidence="14 15">
    <name type="scientific">Penstemon davidsonii</name>
    <dbReference type="NCBI Taxonomy" id="160366"/>
    <lineage>
        <taxon>Eukaryota</taxon>
        <taxon>Viridiplantae</taxon>
        <taxon>Streptophyta</taxon>
        <taxon>Embryophyta</taxon>
        <taxon>Tracheophyta</taxon>
        <taxon>Spermatophyta</taxon>
        <taxon>Magnoliopsida</taxon>
        <taxon>eudicotyledons</taxon>
        <taxon>Gunneridae</taxon>
        <taxon>Pentapetalae</taxon>
        <taxon>asterids</taxon>
        <taxon>lamiids</taxon>
        <taxon>Lamiales</taxon>
        <taxon>Plantaginaceae</taxon>
        <taxon>Cheloneae</taxon>
        <taxon>Penstemon</taxon>
    </lineage>
</organism>
<comment type="caution">
    <text evidence="14">The sequence shown here is derived from an EMBL/GenBank/DDBJ whole genome shotgun (WGS) entry which is preliminary data.</text>
</comment>
<dbReference type="Pfam" id="PF05007">
    <property type="entry name" value="Mannosyl_trans"/>
    <property type="match status" value="1"/>
</dbReference>